<feature type="compositionally biased region" description="Basic and acidic residues" evidence="1">
    <location>
        <begin position="138"/>
        <end position="155"/>
    </location>
</feature>
<dbReference type="EMBL" id="BRXX01000383">
    <property type="protein sequence ID" value="GMI08569.1"/>
    <property type="molecule type" value="Genomic_DNA"/>
</dbReference>
<evidence type="ECO:0000256" key="1">
    <source>
        <dbReference type="SAM" id="MobiDB-lite"/>
    </source>
</evidence>
<name>A0A9W7FB16_9STRA</name>
<proteinExistence type="predicted"/>
<organism evidence="2 3">
    <name type="scientific">Triparma verrucosa</name>
    <dbReference type="NCBI Taxonomy" id="1606542"/>
    <lineage>
        <taxon>Eukaryota</taxon>
        <taxon>Sar</taxon>
        <taxon>Stramenopiles</taxon>
        <taxon>Ochrophyta</taxon>
        <taxon>Bolidophyceae</taxon>
        <taxon>Parmales</taxon>
        <taxon>Triparmaceae</taxon>
        <taxon>Triparma</taxon>
    </lineage>
</organism>
<protein>
    <submittedName>
        <fullName evidence="2">Uncharacterized protein</fullName>
    </submittedName>
</protein>
<sequence length="544" mass="59796">MSPPPGIPSPVPPPPASGGPPPKNSGAKAPKKPPPPAGTKPGKQKPFPCDRPPSSAPPPLPSAAPPGPPTNGYSRPTQKEDGRRKSSPEGIQEIQNELTTGNKVKNPPPNPPPSEEVVVEEEDEAHDVVPRKKMGHRQSFEDFVSKEKDRKVKAEKPTIEVKPMCSTAGCGSTDDCEQDEGDRMWYCKKCWNEFDHQATVTHPGAPQRPRLSVAEGSANFSPEIRSQLQEAAAKATAENGGIISLPDETGTKVVVTSSSRKMVPTSPTFQQLMASKMDNNKRLVEITTSDRAPRRGSLFSNLELVQTDVGEAIDVTDIFPEGSPKALLEAAAKGLMYQAPGKKPKKEVNLEAFERLAAKRTAAMEMRLCDGFKELSLRGGHVGMLRSGNDHIVKDNVVDEETRKFNEGKLERTSFNSAKGRRSRSKSPMKRTEKSINRILTELEASVVDEQGYILRHEVDKMLTTENKGLNLSPSHAQKIASLAQPSHSSMARWSVKAPEKKELFSIHKLDFKKKNVAEERELEKKLKESKLRLKKKMEKGLYV</sequence>
<dbReference type="Proteomes" id="UP001165160">
    <property type="component" value="Unassembled WGS sequence"/>
</dbReference>
<evidence type="ECO:0000313" key="3">
    <source>
        <dbReference type="Proteomes" id="UP001165160"/>
    </source>
</evidence>
<evidence type="ECO:0000313" key="2">
    <source>
        <dbReference type="EMBL" id="GMI08569.1"/>
    </source>
</evidence>
<feature type="compositionally biased region" description="Basic and acidic residues" evidence="1">
    <location>
        <begin position="77"/>
        <end position="87"/>
    </location>
</feature>
<gene>
    <name evidence="2" type="ORF">TrVE_jg7383</name>
</gene>
<feature type="compositionally biased region" description="Pro residues" evidence="1">
    <location>
        <begin position="1"/>
        <end position="23"/>
    </location>
</feature>
<accession>A0A9W7FB16</accession>
<reference evidence="3" key="1">
    <citation type="journal article" date="2023" name="Commun. Biol.">
        <title>Genome analysis of Parmales, the sister group of diatoms, reveals the evolutionary specialization of diatoms from phago-mixotrophs to photoautotrophs.</title>
        <authorList>
            <person name="Ban H."/>
            <person name="Sato S."/>
            <person name="Yoshikawa S."/>
            <person name="Yamada K."/>
            <person name="Nakamura Y."/>
            <person name="Ichinomiya M."/>
            <person name="Sato N."/>
            <person name="Blanc-Mathieu R."/>
            <person name="Endo H."/>
            <person name="Kuwata A."/>
            <person name="Ogata H."/>
        </authorList>
    </citation>
    <scope>NUCLEOTIDE SEQUENCE [LARGE SCALE GENOMIC DNA]</scope>
    <source>
        <strain evidence="3">NIES 3699</strain>
    </source>
</reference>
<feature type="compositionally biased region" description="Polar residues" evidence="1">
    <location>
        <begin position="93"/>
        <end position="102"/>
    </location>
</feature>
<feature type="compositionally biased region" description="Pro residues" evidence="1">
    <location>
        <begin position="49"/>
        <end position="69"/>
    </location>
</feature>
<feature type="region of interest" description="Disordered" evidence="1">
    <location>
        <begin position="1"/>
        <end position="155"/>
    </location>
</feature>
<comment type="caution">
    <text evidence="2">The sequence shown here is derived from an EMBL/GenBank/DDBJ whole genome shotgun (WGS) entry which is preliminary data.</text>
</comment>
<feature type="compositionally biased region" description="Basic residues" evidence="1">
    <location>
        <begin position="419"/>
        <end position="429"/>
    </location>
</feature>
<dbReference type="AlphaFoldDB" id="A0A9W7FB16"/>
<feature type="region of interest" description="Disordered" evidence="1">
    <location>
        <begin position="409"/>
        <end position="433"/>
    </location>
</feature>
<keyword evidence="3" id="KW-1185">Reference proteome</keyword>